<sequence length="175" mass="19511">MDNNYNNQPDNGQDNTYSGNGDSAGNTQNQQEQQYTDPNAGYSYGGSQGQGGYYSQNGQTQYQDQSQYQYQNYNYSQNYNQQYGGNGGYNPQQYGGMDTSPMSMGDWVLTILALMIPCAGIILYFVWAFGKNGNINRRNYCRAALIIEAVVIVLTILVMFVFGAALFSAYPTYGY</sequence>
<protein>
    <recommendedName>
        <fullName evidence="5">DUF4190 domain-containing protein</fullName>
    </recommendedName>
</protein>
<keyword evidence="2" id="KW-0472">Membrane</keyword>
<feature type="transmembrane region" description="Helical" evidence="2">
    <location>
        <begin position="107"/>
        <end position="130"/>
    </location>
</feature>
<gene>
    <name evidence="3" type="ORF">K8V82_09535</name>
</gene>
<evidence type="ECO:0000313" key="4">
    <source>
        <dbReference type="Proteomes" id="UP000769156"/>
    </source>
</evidence>
<organism evidence="3 4">
    <name type="scientific">Lachnoclostridium phocaeense</name>
    <dbReference type="NCBI Taxonomy" id="1871021"/>
    <lineage>
        <taxon>Bacteria</taxon>
        <taxon>Bacillati</taxon>
        <taxon>Bacillota</taxon>
        <taxon>Clostridia</taxon>
        <taxon>Lachnospirales</taxon>
        <taxon>Lachnospiraceae</taxon>
    </lineage>
</organism>
<feature type="region of interest" description="Disordered" evidence="1">
    <location>
        <begin position="1"/>
        <end position="48"/>
    </location>
</feature>
<name>A0A921I2D7_9FIRM</name>
<accession>A0A921I2D7</accession>
<feature type="transmembrane region" description="Helical" evidence="2">
    <location>
        <begin position="142"/>
        <end position="170"/>
    </location>
</feature>
<evidence type="ECO:0000313" key="3">
    <source>
        <dbReference type="EMBL" id="HJF95013.1"/>
    </source>
</evidence>
<dbReference type="RefSeq" id="WP_076777451.1">
    <property type="nucleotide sequence ID" value="NZ_CALKQL010000032.1"/>
</dbReference>
<dbReference type="EMBL" id="DYVY01000156">
    <property type="protein sequence ID" value="HJF95013.1"/>
    <property type="molecule type" value="Genomic_DNA"/>
</dbReference>
<dbReference type="Proteomes" id="UP000769156">
    <property type="component" value="Unassembled WGS sequence"/>
</dbReference>
<comment type="caution">
    <text evidence="3">The sequence shown here is derived from an EMBL/GenBank/DDBJ whole genome shotgun (WGS) entry which is preliminary data.</text>
</comment>
<evidence type="ECO:0008006" key="5">
    <source>
        <dbReference type="Google" id="ProtNLM"/>
    </source>
</evidence>
<feature type="compositionally biased region" description="Polar residues" evidence="1">
    <location>
        <begin position="1"/>
        <end position="37"/>
    </location>
</feature>
<evidence type="ECO:0000256" key="1">
    <source>
        <dbReference type="SAM" id="MobiDB-lite"/>
    </source>
</evidence>
<proteinExistence type="predicted"/>
<reference evidence="3" key="2">
    <citation type="submission" date="2021-09" db="EMBL/GenBank/DDBJ databases">
        <authorList>
            <person name="Gilroy R."/>
        </authorList>
    </citation>
    <scope>NUCLEOTIDE SEQUENCE</scope>
    <source>
        <strain evidence="3">ChiSjej5B23-16112</strain>
    </source>
</reference>
<keyword evidence="2" id="KW-0812">Transmembrane</keyword>
<evidence type="ECO:0000256" key="2">
    <source>
        <dbReference type="SAM" id="Phobius"/>
    </source>
</evidence>
<dbReference type="AlphaFoldDB" id="A0A921I2D7"/>
<reference evidence="3" key="1">
    <citation type="journal article" date="2021" name="PeerJ">
        <title>Extensive microbial diversity within the chicken gut microbiome revealed by metagenomics and culture.</title>
        <authorList>
            <person name="Gilroy R."/>
            <person name="Ravi A."/>
            <person name="Getino M."/>
            <person name="Pursley I."/>
            <person name="Horton D.L."/>
            <person name="Alikhan N.F."/>
            <person name="Baker D."/>
            <person name="Gharbi K."/>
            <person name="Hall N."/>
            <person name="Watson M."/>
            <person name="Adriaenssens E.M."/>
            <person name="Foster-Nyarko E."/>
            <person name="Jarju S."/>
            <person name="Secka A."/>
            <person name="Antonio M."/>
            <person name="Oren A."/>
            <person name="Chaudhuri R.R."/>
            <person name="La Ragione R."/>
            <person name="Hildebrand F."/>
            <person name="Pallen M.J."/>
        </authorList>
    </citation>
    <scope>NUCLEOTIDE SEQUENCE</scope>
    <source>
        <strain evidence="3">ChiSjej5B23-16112</strain>
    </source>
</reference>
<keyword evidence="2" id="KW-1133">Transmembrane helix</keyword>